<dbReference type="Proteomes" id="UP001195483">
    <property type="component" value="Unassembled WGS sequence"/>
</dbReference>
<accession>A0AAE0T6T3</accession>
<feature type="non-terminal residue" evidence="1">
    <location>
        <position position="111"/>
    </location>
</feature>
<evidence type="ECO:0000313" key="2">
    <source>
        <dbReference type="Proteomes" id="UP001195483"/>
    </source>
</evidence>
<organism evidence="1 2">
    <name type="scientific">Potamilus streckersoni</name>
    <dbReference type="NCBI Taxonomy" id="2493646"/>
    <lineage>
        <taxon>Eukaryota</taxon>
        <taxon>Metazoa</taxon>
        <taxon>Spiralia</taxon>
        <taxon>Lophotrochozoa</taxon>
        <taxon>Mollusca</taxon>
        <taxon>Bivalvia</taxon>
        <taxon>Autobranchia</taxon>
        <taxon>Heteroconchia</taxon>
        <taxon>Palaeoheterodonta</taxon>
        <taxon>Unionida</taxon>
        <taxon>Unionoidea</taxon>
        <taxon>Unionidae</taxon>
        <taxon>Ambleminae</taxon>
        <taxon>Lampsilini</taxon>
        <taxon>Potamilus</taxon>
    </lineage>
</organism>
<comment type="caution">
    <text evidence="1">The sequence shown here is derived from an EMBL/GenBank/DDBJ whole genome shotgun (WGS) entry which is preliminary data.</text>
</comment>
<reference evidence="1" key="2">
    <citation type="journal article" date="2021" name="Genome Biol. Evol.">
        <title>Developing a high-quality reference genome for a parasitic bivalve with doubly uniparental inheritance (Bivalvia: Unionida).</title>
        <authorList>
            <person name="Smith C.H."/>
        </authorList>
    </citation>
    <scope>NUCLEOTIDE SEQUENCE</scope>
    <source>
        <strain evidence="1">CHS0354</strain>
        <tissue evidence="1">Mantle</tissue>
    </source>
</reference>
<dbReference type="AlphaFoldDB" id="A0AAE0T6T3"/>
<reference evidence="1" key="3">
    <citation type="submission" date="2023-05" db="EMBL/GenBank/DDBJ databases">
        <authorList>
            <person name="Smith C.H."/>
        </authorList>
    </citation>
    <scope>NUCLEOTIDE SEQUENCE</scope>
    <source>
        <strain evidence="1">CHS0354</strain>
        <tissue evidence="1">Mantle</tissue>
    </source>
</reference>
<keyword evidence="2" id="KW-1185">Reference proteome</keyword>
<protein>
    <submittedName>
        <fullName evidence="1">Uncharacterized protein</fullName>
    </submittedName>
</protein>
<sequence length="111" mass="13116">MELDYEGTKEEKEMVDLLDEMVTEIEQMHVFGKRDYEAAFAETETNEESFTEINITSLDIELVYCKAIDEEERVRIERDYEDAVMILKNWEIEQTAFGEEEETEVIETETA</sequence>
<dbReference type="EMBL" id="JAEAOA010001322">
    <property type="protein sequence ID" value="KAK3604315.1"/>
    <property type="molecule type" value="Genomic_DNA"/>
</dbReference>
<gene>
    <name evidence="1" type="ORF">CHS0354_021578</name>
</gene>
<proteinExistence type="predicted"/>
<reference evidence="1" key="1">
    <citation type="journal article" date="2021" name="Genome Biol. Evol.">
        <title>A High-Quality Reference Genome for a Parasitic Bivalve with Doubly Uniparental Inheritance (Bivalvia: Unionida).</title>
        <authorList>
            <person name="Smith C.H."/>
        </authorList>
    </citation>
    <scope>NUCLEOTIDE SEQUENCE</scope>
    <source>
        <strain evidence="1">CHS0354</strain>
    </source>
</reference>
<name>A0AAE0T6T3_9BIVA</name>
<evidence type="ECO:0000313" key="1">
    <source>
        <dbReference type="EMBL" id="KAK3604315.1"/>
    </source>
</evidence>